<feature type="region of interest" description="Disordered" evidence="1">
    <location>
        <begin position="403"/>
        <end position="422"/>
    </location>
</feature>
<feature type="compositionally biased region" description="Polar residues" evidence="1">
    <location>
        <begin position="130"/>
        <end position="151"/>
    </location>
</feature>
<sequence length="658" mass="72938">MAAAMSDLNHPLAAEIHPRMNDNYGGGNPGDNDTVAVGSNNNGHLLENGSAVVPEVIPTGFGAGKSNGAPLGMPVNNPSDDSLALGLNLALVPDALNKNFNSTPSNTSTRTGNNSTGTNSGNNTTMPTPLTMSNGNTNSVDNSNPGTNKTPGISGLRSSLHSIGSDHSSPIMNTDISTNTMRMFQRMDEISARLIAMEEMFQKLCKNVEQQNSTISNLKIDNERMSKDILQKMESIPMQRSHHSETSVQDTFVTDLLNSITNVSSAYLRRMRPHSYHNRNQFDSIPPKHTANEMDSGRYGENDDLGASSHYRNFGDRQPGHASFTLNPNGIKRRKKNDFSSDNLTVSGLNSTNMTSAAQSYKDLTSLNAFGTISLPNLTLENTGMTPPLRNANQGMSFTRMQDAGNSNMLHHGQGHSQPDISSLQHNQMAHPLKNAVTNQPQNGNEKPQDDDDDGYQEDDDEDNDSDGSDDDDEDEEIDDEMMHRTESMNNTNLQEAAVYENGQHNWRNQSVANSSTSRKGNEVISRNSENNSTQDKEKDNQSKHSKSSNEVSDMNYTLLKAPSNVRTIWDEYTVGIRGHPPIKRLEERFGNKWRLNRNRKTYARRKRLYKFIINGINKGKTADEMINTLEERRLYKDENGEVKRRTIGWLQQSLTGI</sequence>
<dbReference type="GO" id="GO:0000981">
    <property type="term" value="F:DNA-binding transcription factor activity, RNA polymerase II-specific"/>
    <property type="evidence" value="ECO:0007669"/>
    <property type="project" value="TreeGrafter"/>
</dbReference>
<keyword evidence="4" id="KW-1185">Reference proteome</keyword>
<feature type="compositionally biased region" description="Polar residues" evidence="1">
    <location>
        <begin position="507"/>
        <end position="534"/>
    </location>
</feature>
<dbReference type="InterPro" id="IPR022210">
    <property type="entry name" value="TF_GCR1-like"/>
</dbReference>
<feature type="domain" description="Transcription activator GCR1-like" evidence="2">
    <location>
        <begin position="557"/>
        <end position="634"/>
    </location>
</feature>
<dbReference type="GO" id="GO:0060963">
    <property type="term" value="P:positive regulation of ribosomal protein gene transcription by RNA polymerase II"/>
    <property type="evidence" value="ECO:0007669"/>
    <property type="project" value="TreeGrafter"/>
</dbReference>
<dbReference type="STRING" id="1076872.G8ZWL2"/>
<feature type="compositionally biased region" description="Polar residues" evidence="1">
    <location>
        <begin position="436"/>
        <end position="446"/>
    </location>
</feature>
<name>G8ZWL2_TORDE</name>
<feature type="compositionally biased region" description="Low complexity" evidence="1">
    <location>
        <begin position="158"/>
        <end position="169"/>
    </location>
</feature>
<reference evidence="3 4" key="1">
    <citation type="journal article" date="2011" name="Proc. Natl. Acad. Sci. U.S.A.">
        <title>Evolutionary erosion of yeast sex chromosomes by mating-type switching accidents.</title>
        <authorList>
            <person name="Gordon J.L."/>
            <person name="Armisen D."/>
            <person name="Proux-Wera E."/>
            <person name="Oheigeartaigh S.S."/>
            <person name="Byrne K.P."/>
            <person name="Wolfe K.H."/>
        </authorList>
    </citation>
    <scope>NUCLEOTIDE SEQUENCE [LARGE SCALE GENOMIC DNA]</scope>
    <source>
        <strain evidence="4">ATCC 10662 / CBS 1146 / NBRC 0425 / NCYC 2629 / NRRL Y-866</strain>
    </source>
</reference>
<feature type="region of interest" description="Disordered" evidence="1">
    <location>
        <begin position="17"/>
        <end position="43"/>
    </location>
</feature>
<dbReference type="Proteomes" id="UP000005627">
    <property type="component" value="Chromosome 6"/>
</dbReference>
<evidence type="ECO:0000313" key="4">
    <source>
        <dbReference type="Proteomes" id="UP000005627"/>
    </source>
</evidence>
<dbReference type="eggNOG" id="ENOG502QQ7G">
    <property type="taxonomic scope" value="Eukaryota"/>
</dbReference>
<protein>
    <recommendedName>
        <fullName evidence="2">Transcription activator GCR1-like domain-containing protein</fullName>
    </recommendedName>
</protein>
<gene>
    <name evidence="3" type="primary">TDEL0F01950</name>
    <name evidence="3" type="ORF">TDEL_0F01950</name>
</gene>
<dbReference type="InterPro" id="IPR052146">
    <property type="entry name" value="HOT1"/>
</dbReference>
<feature type="region of interest" description="Disordered" evidence="1">
    <location>
        <begin position="436"/>
        <end position="477"/>
    </location>
</feature>
<organism evidence="3 4">
    <name type="scientific">Torulaspora delbrueckii</name>
    <name type="common">Yeast</name>
    <name type="synonym">Candida colliculosa</name>
    <dbReference type="NCBI Taxonomy" id="4950"/>
    <lineage>
        <taxon>Eukaryota</taxon>
        <taxon>Fungi</taxon>
        <taxon>Dikarya</taxon>
        <taxon>Ascomycota</taxon>
        <taxon>Saccharomycotina</taxon>
        <taxon>Saccharomycetes</taxon>
        <taxon>Saccharomycetales</taxon>
        <taxon>Saccharomycetaceae</taxon>
        <taxon>Torulaspora</taxon>
    </lineage>
</organism>
<dbReference type="AlphaFoldDB" id="G8ZWL2"/>
<dbReference type="GeneID" id="11501466"/>
<feature type="region of interest" description="Disordered" evidence="1">
    <location>
        <begin position="507"/>
        <end position="554"/>
    </location>
</feature>
<proteinExistence type="predicted"/>
<dbReference type="PANTHER" id="PTHR37784:SF2">
    <property type="entry name" value="HIGH-OSMOLARITY-INDUCED TRANSCRIPTION PROTEIN 1"/>
    <property type="match status" value="1"/>
</dbReference>
<dbReference type="EMBL" id="HE616747">
    <property type="protein sequence ID" value="CCE93006.1"/>
    <property type="molecule type" value="Genomic_DNA"/>
</dbReference>
<feature type="compositionally biased region" description="Basic and acidic residues" evidence="1">
    <location>
        <begin position="290"/>
        <end position="301"/>
    </location>
</feature>
<evidence type="ECO:0000259" key="2">
    <source>
        <dbReference type="Pfam" id="PF12550"/>
    </source>
</evidence>
<dbReference type="Pfam" id="PF12550">
    <property type="entry name" value="GCR1_C"/>
    <property type="match status" value="1"/>
</dbReference>
<dbReference type="RefSeq" id="XP_003682217.1">
    <property type="nucleotide sequence ID" value="XM_003682169.1"/>
</dbReference>
<evidence type="ECO:0000313" key="3">
    <source>
        <dbReference type="EMBL" id="CCE93006.1"/>
    </source>
</evidence>
<feature type="region of interest" description="Disordered" evidence="1">
    <location>
        <begin position="278"/>
        <end position="342"/>
    </location>
</feature>
<dbReference type="InParanoid" id="G8ZWL2"/>
<accession>G8ZWL2</accession>
<evidence type="ECO:0000256" key="1">
    <source>
        <dbReference type="SAM" id="MobiDB-lite"/>
    </source>
</evidence>
<dbReference type="OrthoDB" id="428577at2759"/>
<feature type="compositionally biased region" description="Low complexity" evidence="1">
    <location>
        <begin position="100"/>
        <end position="129"/>
    </location>
</feature>
<dbReference type="KEGG" id="tdl:TDEL_0F01950"/>
<feature type="region of interest" description="Disordered" evidence="1">
    <location>
        <begin position="100"/>
        <end position="172"/>
    </location>
</feature>
<dbReference type="GO" id="GO:0000978">
    <property type="term" value="F:RNA polymerase II cis-regulatory region sequence-specific DNA binding"/>
    <property type="evidence" value="ECO:0007669"/>
    <property type="project" value="TreeGrafter"/>
</dbReference>
<dbReference type="HOGENOM" id="CLU_023418_0_0_1"/>
<dbReference type="PANTHER" id="PTHR37784">
    <property type="entry name" value="PROTEIN MSN1"/>
    <property type="match status" value="1"/>
</dbReference>
<feature type="compositionally biased region" description="Acidic residues" evidence="1">
    <location>
        <begin position="449"/>
        <end position="477"/>
    </location>
</feature>
<dbReference type="FunCoup" id="G8ZWL2">
    <property type="interactions" value="319"/>
</dbReference>